<keyword evidence="1" id="KW-0812">Transmembrane</keyword>
<organism evidence="2 3">
    <name type="scientific">Dermatophagoides farinae</name>
    <name type="common">American house dust mite</name>
    <dbReference type="NCBI Taxonomy" id="6954"/>
    <lineage>
        <taxon>Eukaryota</taxon>
        <taxon>Metazoa</taxon>
        <taxon>Ecdysozoa</taxon>
        <taxon>Arthropoda</taxon>
        <taxon>Chelicerata</taxon>
        <taxon>Arachnida</taxon>
        <taxon>Acari</taxon>
        <taxon>Acariformes</taxon>
        <taxon>Sarcoptiformes</taxon>
        <taxon>Astigmata</taxon>
        <taxon>Psoroptidia</taxon>
        <taxon>Analgoidea</taxon>
        <taxon>Pyroglyphidae</taxon>
        <taxon>Dermatophagoidinae</taxon>
        <taxon>Dermatophagoides</taxon>
    </lineage>
</organism>
<dbReference type="Proteomes" id="UP000790347">
    <property type="component" value="Unassembled WGS sequence"/>
</dbReference>
<name>A0A922IBA7_DERFA</name>
<gene>
    <name evidence="2" type="ORF">DERF_001675</name>
</gene>
<keyword evidence="1" id="KW-1133">Transmembrane helix</keyword>
<sequence>MIFTSKSSINVLSTIQPYSQTMYRNIYPYHNLAFLFVLIFHILYIISCEDLNNYYIVLFSAHFYCTNIEQNKWLFKGSSLLFPSVSFSIDLILGLYNLSKLL</sequence>
<evidence type="ECO:0000313" key="2">
    <source>
        <dbReference type="EMBL" id="KAH9527668.1"/>
    </source>
</evidence>
<evidence type="ECO:0000313" key="3">
    <source>
        <dbReference type="Proteomes" id="UP000790347"/>
    </source>
</evidence>
<feature type="transmembrane region" description="Helical" evidence="1">
    <location>
        <begin position="80"/>
        <end position="99"/>
    </location>
</feature>
<evidence type="ECO:0000256" key="1">
    <source>
        <dbReference type="SAM" id="Phobius"/>
    </source>
</evidence>
<protein>
    <submittedName>
        <fullName evidence="2">Uncharacterized protein</fullName>
    </submittedName>
</protein>
<dbReference type="EMBL" id="ASGP02000001">
    <property type="protein sequence ID" value="KAH9527668.1"/>
    <property type="molecule type" value="Genomic_DNA"/>
</dbReference>
<keyword evidence="1" id="KW-0472">Membrane</keyword>
<reference evidence="2" key="1">
    <citation type="submission" date="2013-05" db="EMBL/GenBank/DDBJ databases">
        <authorList>
            <person name="Yim A.K.Y."/>
            <person name="Chan T.F."/>
            <person name="Ji K.M."/>
            <person name="Liu X.Y."/>
            <person name="Zhou J.W."/>
            <person name="Li R.Q."/>
            <person name="Yang K.Y."/>
            <person name="Li J."/>
            <person name="Li M."/>
            <person name="Law P.T.W."/>
            <person name="Wu Y.L."/>
            <person name="Cai Z.L."/>
            <person name="Qin H."/>
            <person name="Bao Y."/>
            <person name="Leung R.K.K."/>
            <person name="Ng P.K.S."/>
            <person name="Zou J."/>
            <person name="Zhong X.J."/>
            <person name="Ran P.X."/>
            <person name="Zhong N.S."/>
            <person name="Liu Z.G."/>
            <person name="Tsui S.K.W."/>
        </authorList>
    </citation>
    <scope>NUCLEOTIDE SEQUENCE</scope>
    <source>
        <strain evidence="2">Derf</strain>
        <tissue evidence="2">Whole organism</tissue>
    </source>
</reference>
<proteinExistence type="predicted"/>
<reference evidence="2" key="2">
    <citation type="journal article" date="2022" name="Res Sq">
        <title>Comparative Genomics Reveals Insights into the Divergent Evolution of Astigmatic Mites and Household Pest Adaptations.</title>
        <authorList>
            <person name="Xiong Q."/>
            <person name="Wan A.T.-Y."/>
            <person name="Liu X.-Y."/>
            <person name="Fung C.S.-H."/>
            <person name="Xiao X."/>
            <person name="Malainual N."/>
            <person name="Hou J."/>
            <person name="Wang L."/>
            <person name="Wang M."/>
            <person name="Yang K."/>
            <person name="Cui Y."/>
            <person name="Leung E."/>
            <person name="Nong W."/>
            <person name="Shin S.-K."/>
            <person name="Au S."/>
            <person name="Jeong K.Y."/>
            <person name="Chew F.T."/>
            <person name="Hui J."/>
            <person name="Leung T.F."/>
            <person name="Tungtrongchitr A."/>
            <person name="Zhong N."/>
            <person name="Liu Z."/>
            <person name="Tsui S."/>
        </authorList>
    </citation>
    <scope>NUCLEOTIDE SEQUENCE</scope>
    <source>
        <strain evidence="2">Derf</strain>
        <tissue evidence="2">Whole organism</tissue>
    </source>
</reference>
<accession>A0A922IBA7</accession>
<keyword evidence="3" id="KW-1185">Reference proteome</keyword>
<dbReference type="AlphaFoldDB" id="A0A922IBA7"/>
<comment type="caution">
    <text evidence="2">The sequence shown here is derived from an EMBL/GenBank/DDBJ whole genome shotgun (WGS) entry which is preliminary data.</text>
</comment>
<feature type="transmembrane region" description="Helical" evidence="1">
    <location>
        <begin position="26"/>
        <end position="46"/>
    </location>
</feature>